<feature type="transmembrane region" description="Helical" evidence="1">
    <location>
        <begin position="7"/>
        <end position="31"/>
    </location>
</feature>
<reference evidence="3 4" key="1">
    <citation type="journal article" date="2004" name="Genome Biol.">
        <title>Complete genome sequence of the industrial bacterium Bacillus licheniformis and comparisons with closely related Bacillus species.</title>
        <authorList>
            <person name="Rey M.W."/>
            <person name="Ramaiya P."/>
            <person name="Nelson B.A."/>
            <person name="Brody-Karpin S.D."/>
            <person name="Zaretsky E.J."/>
            <person name="Tang M."/>
            <person name="Lopez de Leon A."/>
            <person name="Xiang H."/>
            <person name="Gusti V."/>
            <person name="Clausen I.G."/>
            <person name="Olsen P.B."/>
            <person name="Rasmussen M.D."/>
            <person name="Andersen J.T."/>
            <person name="Jorgensen P.L."/>
            <person name="Larsen T.S."/>
            <person name="Sorokin A."/>
            <person name="Bolotin A."/>
            <person name="Lapidus A."/>
            <person name="Galleron N."/>
            <person name="Ehrlich S.D."/>
            <person name="Berka R.M."/>
        </authorList>
    </citation>
    <scope>NUCLEOTIDE SEQUENCE [LARGE SCALE GENOMIC DNA]</scope>
    <source>
        <strain evidence="4">ATCC 14580 / DSM 13 / JCM 2505 / CCUG 7422 / NBRC 12200 / NCIMB 9375 / NCTC 10341 / NRRL NRS-1264 / Gibson 46</strain>
    </source>
</reference>
<dbReference type="Pfam" id="PF13273">
    <property type="entry name" value="DUF4064"/>
    <property type="match status" value="1"/>
</dbReference>
<evidence type="ECO:0000313" key="3">
    <source>
        <dbReference type="EMBL" id="AAU25038.1"/>
    </source>
</evidence>
<name>Q65EV2_BACLD</name>
<dbReference type="InterPro" id="IPR025273">
    <property type="entry name" value="DUF4064"/>
</dbReference>
<feature type="transmembrane region" description="Helical" evidence="1">
    <location>
        <begin position="43"/>
        <end position="65"/>
    </location>
</feature>
<evidence type="ECO:0000256" key="1">
    <source>
        <dbReference type="SAM" id="Phobius"/>
    </source>
</evidence>
<dbReference type="HOGENOM" id="CLU_2056638_0_0_9"/>
<protein>
    <recommendedName>
        <fullName evidence="2">DUF4064 domain-containing protein</fullName>
    </recommendedName>
</protein>
<keyword evidence="1" id="KW-1133">Transmembrane helix</keyword>
<feature type="domain" description="DUF4064" evidence="2">
    <location>
        <begin position="2"/>
        <end position="89"/>
    </location>
</feature>
<dbReference type="KEGG" id="bld:BLi03589"/>
<organism evidence="3 4">
    <name type="scientific">Bacillus licheniformis (strain ATCC 14580 / DSM 13 / JCM 2505 / CCUG 7422 / NBRC 12200 / NCIMB 9375 / NCTC 10341 / NRRL NRS-1264 / Gibson 46)</name>
    <dbReference type="NCBI Taxonomy" id="279010"/>
    <lineage>
        <taxon>Bacteria</taxon>
        <taxon>Bacillati</taxon>
        <taxon>Bacillota</taxon>
        <taxon>Bacilli</taxon>
        <taxon>Bacillales</taxon>
        <taxon>Bacillaceae</taxon>
        <taxon>Bacillus</taxon>
    </lineage>
</organism>
<keyword evidence="4" id="KW-1185">Reference proteome</keyword>
<evidence type="ECO:0000313" key="4">
    <source>
        <dbReference type="Proteomes" id="UP000000606"/>
    </source>
</evidence>
<evidence type="ECO:0000259" key="2">
    <source>
        <dbReference type="Pfam" id="PF13273"/>
    </source>
</evidence>
<dbReference type="EMBL" id="CP000002">
    <property type="protein sequence ID" value="AAU25038.1"/>
    <property type="molecule type" value="Genomic_DNA"/>
</dbReference>
<accession>Q62QC2</accession>
<gene>
    <name evidence="3" type="ordered locus">BL00827</name>
</gene>
<keyword evidence="1" id="KW-0812">Transmembrane</keyword>
<dbReference type="GeneID" id="92859838"/>
<dbReference type="RefSeq" id="WP_011198293.1">
    <property type="nucleotide sequence ID" value="NC_006270.3"/>
</dbReference>
<dbReference type="KEGG" id="bli:BL00827"/>
<dbReference type="Proteomes" id="UP000000606">
    <property type="component" value="Chromosome"/>
</dbReference>
<sequence>MKRTAEFTLSLIATIFLTIGWFFTAIFTFFYGFTPADEADMGFFYYLLIYTYLSIPLLVLIWVATFKVKANSKGWGIFILIMGVLYTFSIYFVSGILLLIAGIMMVAKQNNNSSNVMSA</sequence>
<dbReference type="AlphaFoldDB" id="Q65EV2"/>
<accession>Q65EV2</accession>
<keyword evidence="1" id="KW-0472">Membrane</keyword>
<proteinExistence type="predicted"/>
<feature type="transmembrane region" description="Helical" evidence="1">
    <location>
        <begin position="77"/>
        <end position="107"/>
    </location>
</feature>